<dbReference type="GO" id="GO:0005886">
    <property type="term" value="C:plasma membrane"/>
    <property type="evidence" value="ECO:0007669"/>
    <property type="project" value="TreeGrafter"/>
</dbReference>
<keyword evidence="1" id="KW-0732">Signal</keyword>
<dbReference type="Gene3D" id="2.120.10.30">
    <property type="entry name" value="TolB, C-terminal domain"/>
    <property type="match status" value="1"/>
</dbReference>
<sequence>MKLHQTMLCMQSLLIMIAGVYEIDLDTGEVRTLTRQNEQVFSMAYDHKKRYVYVPRYSTGDIVRFPYPNNHTVMLGTIVSTIYPVGIAFDSVNSHLYWTEISPGRIMRCNPDGSDVTILLNENKPTALTLDIQNRWIYYAQQLSPSEIFRTNFDGMDKRVIIKNLTTYVLGIGVDVDVERLYWMEYYTGDLQSAWDNGSDVKTIISTNVTIENWDIDMDEDFIFYTSYNQIIKINKFLGQIPTVVHTDTQRIYGVLLYKQDGKNTSIRNTI</sequence>
<dbReference type="GO" id="GO:0060070">
    <property type="term" value="P:canonical Wnt signaling pathway"/>
    <property type="evidence" value="ECO:0007669"/>
    <property type="project" value="TreeGrafter"/>
</dbReference>
<dbReference type="AlphaFoldDB" id="A0A6J8C327"/>
<dbReference type="EMBL" id="CACVKT020004636">
    <property type="protein sequence ID" value="CAC5390805.1"/>
    <property type="molecule type" value="Genomic_DNA"/>
</dbReference>
<dbReference type="GO" id="GO:0017147">
    <property type="term" value="F:Wnt-protein binding"/>
    <property type="evidence" value="ECO:0007669"/>
    <property type="project" value="TreeGrafter"/>
</dbReference>
<dbReference type="Pfam" id="PF16472">
    <property type="entry name" value="DUF5050"/>
    <property type="match status" value="1"/>
</dbReference>
<keyword evidence="4" id="KW-1185">Reference proteome</keyword>
<feature type="domain" description="Prolow-density lipoprotein receptor-related protein 1-like beta-propeller" evidence="2">
    <location>
        <begin position="93"/>
        <end position="230"/>
    </location>
</feature>
<dbReference type="InterPro" id="IPR011042">
    <property type="entry name" value="6-blade_b-propeller_TolB-like"/>
</dbReference>
<name>A0A6J8C327_MYTCO</name>
<dbReference type="InterPro" id="IPR050778">
    <property type="entry name" value="Cueball_EGF_LRP_Nidogen"/>
</dbReference>
<protein>
    <submittedName>
        <fullName evidence="3">VLDLR</fullName>
    </submittedName>
</protein>
<proteinExistence type="predicted"/>
<evidence type="ECO:0000313" key="3">
    <source>
        <dbReference type="EMBL" id="CAC5390805.1"/>
    </source>
</evidence>
<dbReference type="PANTHER" id="PTHR46513">
    <property type="entry name" value="VITELLOGENIN RECEPTOR-LIKE PROTEIN-RELATED-RELATED"/>
    <property type="match status" value="1"/>
</dbReference>
<gene>
    <name evidence="3" type="ORF">MCOR_25881</name>
</gene>
<feature type="chain" id="PRO_5026931508" evidence="1">
    <location>
        <begin position="23"/>
        <end position="271"/>
    </location>
</feature>
<organism evidence="3 4">
    <name type="scientific">Mytilus coruscus</name>
    <name type="common">Sea mussel</name>
    <dbReference type="NCBI Taxonomy" id="42192"/>
    <lineage>
        <taxon>Eukaryota</taxon>
        <taxon>Metazoa</taxon>
        <taxon>Spiralia</taxon>
        <taxon>Lophotrochozoa</taxon>
        <taxon>Mollusca</taxon>
        <taxon>Bivalvia</taxon>
        <taxon>Autobranchia</taxon>
        <taxon>Pteriomorphia</taxon>
        <taxon>Mytilida</taxon>
        <taxon>Mytiloidea</taxon>
        <taxon>Mytilidae</taxon>
        <taxon>Mytilinae</taxon>
        <taxon>Mytilus</taxon>
    </lineage>
</organism>
<dbReference type="Proteomes" id="UP000507470">
    <property type="component" value="Unassembled WGS sequence"/>
</dbReference>
<dbReference type="InterPro" id="IPR000033">
    <property type="entry name" value="LDLR_classB_rpt"/>
</dbReference>
<dbReference type="GO" id="GO:0042813">
    <property type="term" value="F:Wnt receptor activity"/>
    <property type="evidence" value="ECO:0007669"/>
    <property type="project" value="TreeGrafter"/>
</dbReference>
<reference evidence="3 4" key="1">
    <citation type="submission" date="2020-06" db="EMBL/GenBank/DDBJ databases">
        <authorList>
            <person name="Li R."/>
            <person name="Bekaert M."/>
        </authorList>
    </citation>
    <scope>NUCLEOTIDE SEQUENCE [LARGE SCALE GENOMIC DNA]</scope>
    <source>
        <strain evidence="4">wild</strain>
    </source>
</reference>
<evidence type="ECO:0000259" key="2">
    <source>
        <dbReference type="Pfam" id="PF16472"/>
    </source>
</evidence>
<dbReference type="SUPFAM" id="SSF63825">
    <property type="entry name" value="YWTD domain"/>
    <property type="match status" value="1"/>
</dbReference>
<evidence type="ECO:0000256" key="1">
    <source>
        <dbReference type="SAM" id="SignalP"/>
    </source>
</evidence>
<dbReference type="SMART" id="SM00135">
    <property type="entry name" value="LY"/>
    <property type="match status" value="3"/>
</dbReference>
<feature type="signal peptide" evidence="1">
    <location>
        <begin position="1"/>
        <end position="22"/>
    </location>
</feature>
<accession>A0A6J8C327</accession>
<evidence type="ECO:0000313" key="4">
    <source>
        <dbReference type="Proteomes" id="UP000507470"/>
    </source>
</evidence>
<dbReference type="InterPro" id="IPR032485">
    <property type="entry name" value="LRP1-like_beta_prop"/>
</dbReference>
<dbReference type="OrthoDB" id="10046193at2759"/>
<dbReference type="PANTHER" id="PTHR46513:SF13">
    <property type="entry name" value="EGF-LIKE DOMAIN-CONTAINING PROTEIN"/>
    <property type="match status" value="1"/>
</dbReference>